<dbReference type="KEGG" id="bbrx:BRETT_005153"/>
<accession>A0A871R8K8</accession>
<dbReference type="AlphaFoldDB" id="A0A871R8K8"/>
<feature type="region of interest" description="Disordered" evidence="1">
    <location>
        <begin position="326"/>
        <end position="402"/>
    </location>
</feature>
<dbReference type="EMBL" id="CP063135">
    <property type="protein sequence ID" value="QOU20495.1"/>
    <property type="molecule type" value="Genomic_DNA"/>
</dbReference>
<evidence type="ECO:0000313" key="3">
    <source>
        <dbReference type="EMBL" id="QOU20495.1"/>
    </source>
</evidence>
<feature type="domain" description="EH" evidence="2">
    <location>
        <begin position="432"/>
        <end position="547"/>
    </location>
</feature>
<dbReference type="InterPro" id="IPR011992">
    <property type="entry name" value="EF-hand-dom_pair"/>
</dbReference>
<feature type="compositionally biased region" description="Acidic residues" evidence="1">
    <location>
        <begin position="269"/>
        <end position="278"/>
    </location>
</feature>
<dbReference type="GeneID" id="64577076"/>
<dbReference type="SUPFAM" id="SSF47473">
    <property type="entry name" value="EF-hand"/>
    <property type="match status" value="1"/>
</dbReference>
<dbReference type="Proteomes" id="UP000663131">
    <property type="component" value="Chromosome 7"/>
</dbReference>
<protein>
    <recommendedName>
        <fullName evidence="2">EH domain-containing protein</fullName>
    </recommendedName>
</protein>
<dbReference type="RefSeq" id="XP_041136988.1">
    <property type="nucleotide sequence ID" value="XM_041283636.1"/>
</dbReference>
<gene>
    <name evidence="3" type="ORF">BRETT_005153</name>
</gene>
<reference evidence="3" key="2">
    <citation type="journal article" name="BMC Genomics">
        <title>New genome assemblies reveal patterns of domestication and adaptation across Brettanomyces (Dekkera) species.</title>
        <authorList>
            <person name="Roach M.J."/>
            <person name="Borneman A.R."/>
        </authorList>
    </citation>
    <scope>NUCLEOTIDE SEQUENCE</scope>
    <source>
        <strain evidence="3">UCD 2041</strain>
    </source>
</reference>
<organism evidence="3 4">
    <name type="scientific">Dekkera bruxellensis</name>
    <name type="common">Brettanomyces custersii</name>
    <dbReference type="NCBI Taxonomy" id="5007"/>
    <lineage>
        <taxon>Eukaryota</taxon>
        <taxon>Fungi</taxon>
        <taxon>Dikarya</taxon>
        <taxon>Ascomycota</taxon>
        <taxon>Saccharomycotina</taxon>
        <taxon>Pichiomycetes</taxon>
        <taxon>Pichiales</taxon>
        <taxon>Pichiaceae</taxon>
        <taxon>Brettanomyces</taxon>
    </lineage>
</organism>
<evidence type="ECO:0000256" key="1">
    <source>
        <dbReference type="SAM" id="MobiDB-lite"/>
    </source>
</evidence>
<name>A0A871R8K8_DEKBR</name>
<feature type="region of interest" description="Disordered" evidence="1">
    <location>
        <begin position="248"/>
        <end position="285"/>
    </location>
</feature>
<dbReference type="Gene3D" id="1.10.238.10">
    <property type="entry name" value="EF-hand"/>
    <property type="match status" value="1"/>
</dbReference>
<feature type="region of interest" description="Disordered" evidence="1">
    <location>
        <begin position="1"/>
        <end position="37"/>
    </location>
</feature>
<reference evidence="3" key="1">
    <citation type="submission" date="2020-10" db="EMBL/GenBank/DDBJ databases">
        <authorList>
            <person name="Palmer J.M."/>
        </authorList>
    </citation>
    <scope>NUCLEOTIDE SEQUENCE</scope>
    <source>
        <strain evidence="3">UCD 2041</strain>
    </source>
</reference>
<dbReference type="SMART" id="SM00027">
    <property type="entry name" value="EH"/>
    <property type="match status" value="1"/>
</dbReference>
<feature type="region of interest" description="Disordered" evidence="1">
    <location>
        <begin position="179"/>
        <end position="228"/>
    </location>
</feature>
<dbReference type="OrthoDB" id="10045710at2759"/>
<proteinExistence type="predicted"/>
<sequence>MGTSADRSFDNGVPYSGLTRPRMGHSRNISTPNLHFSGFRSGKRQTWNELNKTSSSDALTAASLAARVCAAKSEETRQSVQHDRRGENSSYRYGQTVRRAYITASKQHEYQNESVGSSEMLQTLWDLPPDKENLCRPTIKCESAVEADSTDSSDFNDEIPVDDEELGSQMEMLAISSDELAHDSQSRSGSSIIEPESGRRGSSTNLRSRRKPPPVDSTETINDIGRADNLIEAQRKPLLTLRGTEKLLSPSPYEYGKHNISSQQLLTGSDEDSDEESDVGSKMDVPNYTIVSGMILEDPVYKRHHHHHHYYHTQGLSRMLGFQKGDSQENLSYDSGRSSPERRESSVISIDSGQQPSDGSKESPLVFRTTLRDSKKQSKRHRKSHLKEFDERKPWKHHKASSYVTEEEKESYDMVWKANKNAYLKEYEKLRETRQTGEDRCIPDFSKYLPKDRIVGIVVREIWRRSRLSDEMLAQIWNMIMAHRSKVLTARFEPGITESDTSDASTFDDGTLTETEFLVGMWMVDQCLYGRKLPKEIELSVWDSVESTGAFDARRLKHHMRKKMLSKVVGKI</sequence>
<dbReference type="InterPro" id="IPR000261">
    <property type="entry name" value="EH_dom"/>
</dbReference>
<evidence type="ECO:0000313" key="4">
    <source>
        <dbReference type="Proteomes" id="UP000663131"/>
    </source>
</evidence>
<evidence type="ECO:0000259" key="2">
    <source>
        <dbReference type="SMART" id="SM00027"/>
    </source>
</evidence>